<name>A0A8I1IQ74_PAEPO</name>
<protein>
    <submittedName>
        <fullName evidence="2">Uncharacterized protein</fullName>
    </submittedName>
</protein>
<comment type="caution">
    <text evidence="2">The sequence shown here is derived from an EMBL/GenBank/DDBJ whole genome shotgun (WGS) entry which is preliminary data.</text>
</comment>
<keyword evidence="1" id="KW-0175">Coiled coil</keyword>
<dbReference type="Proteomes" id="UP000650605">
    <property type="component" value="Unassembled WGS sequence"/>
</dbReference>
<evidence type="ECO:0000256" key="1">
    <source>
        <dbReference type="SAM" id="Coils"/>
    </source>
</evidence>
<organism evidence="2 3">
    <name type="scientific">Paenibacillus polymyxa</name>
    <name type="common">Bacillus polymyxa</name>
    <dbReference type="NCBI Taxonomy" id="1406"/>
    <lineage>
        <taxon>Bacteria</taxon>
        <taxon>Bacillati</taxon>
        <taxon>Bacillota</taxon>
        <taxon>Bacilli</taxon>
        <taxon>Bacillales</taxon>
        <taxon>Paenibacillaceae</taxon>
        <taxon>Paenibacillus</taxon>
    </lineage>
</organism>
<reference evidence="2" key="1">
    <citation type="submission" date="2020-12" db="EMBL/GenBank/DDBJ databases">
        <title>Paenibacillus polymyxa LMG 27872: a double-edged sword.</title>
        <authorList>
            <person name="Langendries S."/>
            <person name="Garcia Mendez S."/>
            <person name="Beirinckx S."/>
            <person name="Viaene T."/>
            <person name="Baeyen S."/>
            <person name="Goeminne G."/>
            <person name="Willems A."/>
            <person name="Debode J."/>
            <person name="Goormachtig S."/>
        </authorList>
    </citation>
    <scope>NUCLEOTIDE SEQUENCE</scope>
    <source>
        <strain evidence="2">LMG 27872</strain>
    </source>
</reference>
<feature type="coiled-coil region" evidence="1">
    <location>
        <begin position="114"/>
        <end position="141"/>
    </location>
</feature>
<gene>
    <name evidence="2" type="ORF">JDW19_05835</name>
</gene>
<dbReference type="AlphaFoldDB" id="A0A8I1IQ74"/>
<accession>A0A8I1IQ74</accession>
<evidence type="ECO:0000313" key="3">
    <source>
        <dbReference type="Proteomes" id="UP000650605"/>
    </source>
</evidence>
<dbReference type="EMBL" id="JAEHFQ010000002">
    <property type="protein sequence ID" value="MBM0632647.1"/>
    <property type="molecule type" value="Genomic_DNA"/>
</dbReference>
<evidence type="ECO:0000313" key="2">
    <source>
        <dbReference type="EMBL" id="MBM0632647.1"/>
    </source>
</evidence>
<proteinExistence type="predicted"/>
<sequence>MKNRVGKPKQYSIDQLDCLLLKYVENNPSATITYIDLERATGVGRNTWSRNMKEKIENLNRPPSILEKGNESSLPLPNMDELVKNNIGNQQKLIQALNQVNSIIQKLYVKAKSVHIFEQEIEDLNNKIIKINEELIVEKNKLLREQVEHFSQAYRNIAVTSSYPDSELKNVFDFKKGDKKNKDKIMTDLIEQFDMFGPK</sequence>